<feature type="region of interest" description="Disordered" evidence="1">
    <location>
        <begin position="131"/>
        <end position="168"/>
    </location>
</feature>
<feature type="region of interest" description="Disordered" evidence="1">
    <location>
        <begin position="183"/>
        <end position="256"/>
    </location>
</feature>
<feature type="compositionally biased region" description="Basic residues" evidence="1">
    <location>
        <begin position="183"/>
        <end position="198"/>
    </location>
</feature>
<feature type="compositionally biased region" description="Basic residues" evidence="1">
    <location>
        <begin position="17"/>
        <end position="26"/>
    </location>
</feature>
<protein>
    <submittedName>
        <fullName evidence="2">Uncharacterized protein</fullName>
    </submittedName>
</protein>
<dbReference type="Gramene" id="ONIVA02G39220.1">
    <property type="protein sequence ID" value="ONIVA02G39220.1"/>
    <property type="gene ID" value="ONIVA02G39220"/>
</dbReference>
<feature type="region of interest" description="Disordered" evidence="1">
    <location>
        <begin position="1"/>
        <end position="80"/>
    </location>
</feature>
<keyword evidence="3" id="KW-1185">Reference proteome</keyword>
<name>A0A0E0GEI8_ORYNI</name>
<evidence type="ECO:0000313" key="3">
    <source>
        <dbReference type="Proteomes" id="UP000006591"/>
    </source>
</evidence>
<proteinExistence type="predicted"/>
<evidence type="ECO:0000256" key="1">
    <source>
        <dbReference type="SAM" id="MobiDB-lite"/>
    </source>
</evidence>
<reference evidence="2" key="1">
    <citation type="submission" date="2015-04" db="UniProtKB">
        <authorList>
            <consortium name="EnsemblPlants"/>
        </authorList>
    </citation>
    <scope>IDENTIFICATION</scope>
    <source>
        <strain evidence="2">SL10</strain>
    </source>
</reference>
<evidence type="ECO:0000313" key="2">
    <source>
        <dbReference type="EnsemblPlants" id="ONIVA02G39220.1"/>
    </source>
</evidence>
<reference evidence="2" key="2">
    <citation type="submission" date="2018-04" db="EMBL/GenBank/DDBJ databases">
        <title>OnivRS2 (Oryza nivara Reference Sequence Version 2).</title>
        <authorList>
            <person name="Zhang J."/>
            <person name="Kudrna D."/>
            <person name="Lee S."/>
            <person name="Talag J."/>
            <person name="Rajasekar S."/>
            <person name="Welchert J."/>
            <person name="Hsing Y.-I."/>
            <person name="Wing R.A."/>
        </authorList>
    </citation>
    <scope>NUCLEOTIDE SEQUENCE [LARGE SCALE GENOMIC DNA]</scope>
    <source>
        <strain evidence="2">SL10</strain>
    </source>
</reference>
<feature type="compositionally biased region" description="Basic residues" evidence="1">
    <location>
        <begin position="246"/>
        <end position="256"/>
    </location>
</feature>
<feature type="compositionally biased region" description="Basic and acidic residues" evidence="1">
    <location>
        <begin position="235"/>
        <end position="245"/>
    </location>
</feature>
<dbReference type="Proteomes" id="UP000006591">
    <property type="component" value="Chromosome 2"/>
</dbReference>
<feature type="compositionally biased region" description="Pro residues" evidence="1">
    <location>
        <begin position="201"/>
        <end position="220"/>
    </location>
</feature>
<accession>A0A0E0GEI8</accession>
<organism evidence="2">
    <name type="scientific">Oryza nivara</name>
    <name type="common">Indian wild rice</name>
    <name type="synonym">Oryza sativa f. spontanea</name>
    <dbReference type="NCBI Taxonomy" id="4536"/>
    <lineage>
        <taxon>Eukaryota</taxon>
        <taxon>Viridiplantae</taxon>
        <taxon>Streptophyta</taxon>
        <taxon>Embryophyta</taxon>
        <taxon>Tracheophyta</taxon>
        <taxon>Spermatophyta</taxon>
        <taxon>Magnoliopsida</taxon>
        <taxon>Liliopsida</taxon>
        <taxon>Poales</taxon>
        <taxon>Poaceae</taxon>
        <taxon>BOP clade</taxon>
        <taxon>Oryzoideae</taxon>
        <taxon>Oryzeae</taxon>
        <taxon>Oryzinae</taxon>
        <taxon>Oryza</taxon>
    </lineage>
</organism>
<dbReference type="AlphaFoldDB" id="A0A0E0GEI8"/>
<sequence>MASSHGGRDGRQVAQGGRRRHQRWRKACNGAAEGDVATVSERGRRDDGLGGTWHRGRGMGRDARPSKRTRPPTPFVVGDASRMHGSTIVDCRRGGPPAPCTRRCLKCARARHRRRRSGAAAAATVITRLLPRRRFPPLPPPPSDPLARPLTARGNRRGTVASSRSASQAAAVVVVEVVVASRRRRHPRPELRRRRRHPGERLPPPAPPRRAPPPASPRPPRAMRRPPLSSAWLTGRKEMGKEGKERKKVGRRERKKRGRGLHVVCFYFGED</sequence>
<feature type="compositionally biased region" description="Basic and acidic residues" evidence="1">
    <location>
        <begin position="1"/>
        <end position="11"/>
    </location>
</feature>
<dbReference type="EnsemblPlants" id="ONIVA02G39220.1">
    <property type="protein sequence ID" value="ONIVA02G39220.1"/>
    <property type="gene ID" value="ONIVA02G39220"/>
</dbReference>
<dbReference type="HOGENOM" id="CLU_1028120_0_0_1"/>